<protein>
    <submittedName>
        <fullName evidence="2">Uncharacterized protein</fullName>
    </submittedName>
</protein>
<feature type="transmembrane region" description="Helical" evidence="1">
    <location>
        <begin position="6"/>
        <end position="24"/>
    </location>
</feature>
<dbReference type="EMBL" id="MU004245">
    <property type="protein sequence ID" value="KAF2663423.1"/>
    <property type="molecule type" value="Genomic_DNA"/>
</dbReference>
<accession>A0A6A6TWT7</accession>
<dbReference type="AlphaFoldDB" id="A0A6A6TWT7"/>
<evidence type="ECO:0000313" key="3">
    <source>
        <dbReference type="Proteomes" id="UP000799302"/>
    </source>
</evidence>
<keyword evidence="1" id="KW-0472">Membrane</keyword>
<gene>
    <name evidence="2" type="ORF">BT63DRAFT_461151</name>
</gene>
<proteinExistence type="predicted"/>
<dbReference type="Proteomes" id="UP000799302">
    <property type="component" value="Unassembled WGS sequence"/>
</dbReference>
<evidence type="ECO:0000313" key="2">
    <source>
        <dbReference type="EMBL" id="KAF2663423.1"/>
    </source>
</evidence>
<sequence length="511" mass="59984">MNTDRLWFLVVSGLTILSAIYVGSYREIWDSAIQTATAPFRPAHFDWELCSTLHNQLLDIGWEKANVSRTRDTRSWWEFHWDNNIRNDNGRSTQSMLEELERRFPPDLTRFLKTAQNDNPGDPNWAHFFWGFWGLSWPSEMLDWLDKVDDSSKLYQAGRHGIMLYRTSTEFSRSMGILFGVKENKAFSLWSINWASFDPEKDVYVPLESILQGFLDMVAEKRVEAFPVGYGPPDWTFSDSSPWYRTANYDIVLPITLKAWDRLVETIESKLPNRAPRTPILPAWTNESLSEAGLAPNDRNDEYAFFRAFLSQMRQPRFSYVAPGLRLSLLHERSIQEFNDRDVFDLSKPHMQRRVDNLQSFDFPFLFLRADDKFLTAQQVKWEWPFDRKERFLTGLYLQRSHCYPDGAKLVLPMEVGIHGWARRSDGTRLDQGAWERSRPAGLYDGLYSPGDSHVYYAAQLRLANLLDNWRKMVERGYWKVGKHGVKGGIKVFQEADSWQMWKRYQIDTTW</sequence>
<keyword evidence="3" id="KW-1185">Reference proteome</keyword>
<organism evidence="2 3">
    <name type="scientific">Microthyrium microscopicum</name>
    <dbReference type="NCBI Taxonomy" id="703497"/>
    <lineage>
        <taxon>Eukaryota</taxon>
        <taxon>Fungi</taxon>
        <taxon>Dikarya</taxon>
        <taxon>Ascomycota</taxon>
        <taxon>Pezizomycotina</taxon>
        <taxon>Dothideomycetes</taxon>
        <taxon>Dothideomycetes incertae sedis</taxon>
        <taxon>Microthyriales</taxon>
        <taxon>Microthyriaceae</taxon>
        <taxon>Microthyrium</taxon>
    </lineage>
</organism>
<reference evidence="2" key="1">
    <citation type="journal article" date="2020" name="Stud. Mycol.">
        <title>101 Dothideomycetes genomes: a test case for predicting lifestyles and emergence of pathogens.</title>
        <authorList>
            <person name="Haridas S."/>
            <person name="Albert R."/>
            <person name="Binder M."/>
            <person name="Bloem J."/>
            <person name="Labutti K."/>
            <person name="Salamov A."/>
            <person name="Andreopoulos B."/>
            <person name="Baker S."/>
            <person name="Barry K."/>
            <person name="Bills G."/>
            <person name="Bluhm B."/>
            <person name="Cannon C."/>
            <person name="Castanera R."/>
            <person name="Culley D."/>
            <person name="Daum C."/>
            <person name="Ezra D."/>
            <person name="Gonzalez J."/>
            <person name="Henrissat B."/>
            <person name="Kuo A."/>
            <person name="Liang C."/>
            <person name="Lipzen A."/>
            <person name="Lutzoni F."/>
            <person name="Magnuson J."/>
            <person name="Mondo S."/>
            <person name="Nolan M."/>
            <person name="Ohm R."/>
            <person name="Pangilinan J."/>
            <person name="Park H.-J."/>
            <person name="Ramirez L."/>
            <person name="Alfaro M."/>
            <person name="Sun H."/>
            <person name="Tritt A."/>
            <person name="Yoshinaga Y."/>
            <person name="Zwiers L.-H."/>
            <person name="Turgeon B."/>
            <person name="Goodwin S."/>
            <person name="Spatafora J."/>
            <person name="Crous P."/>
            <person name="Grigoriev I."/>
        </authorList>
    </citation>
    <scope>NUCLEOTIDE SEQUENCE</scope>
    <source>
        <strain evidence="2">CBS 115976</strain>
    </source>
</reference>
<keyword evidence="1" id="KW-0812">Transmembrane</keyword>
<keyword evidence="1" id="KW-1133">Transmembrane helix</keyword>
<evidence type="ECO:0000256" key="1">
    <source>
        <dbReference type="SAM" id="Phobius"/>
    </source>
</evidence>
<dbReference type="OrthoDB" id="3029470at2759"/>
<name>A0A6A6TWT7_9PEZI</name>